<dbReference type="OrthoDB" id="4485201at2"/>
<comment type="caution">
    <text evidence="3">The sequence shown here is derived from an EMBL/GenBank/DDBJ whole genome shotgun (WGS) entry which is preliminary data.</text>
</comment>
<proteinExistence type="predicted"/>
<sequence length="192" mass="21478">MSPPQPDETTSRGAAHGQEPREQREPREQQRELREQEVLAVLPRLTQLGNVLNRGRLVERAMEATAVRVDRPAMSVLLMLHMSDQPLRVGEIAARMQVVGPHVTRQVNELQRRGLIVRVTDPEDQRARLVETTAEGTAAAERYMRTLVGWFADALAGWPDQDRQDLGRLLGRFTDDLTAHLAALDDPPAAEG</sequence>
<organism evidence="3 4">
    <name type="scientific">Streptomyces reniochalinae</name>
    <dbReference type="NCBI Taxonomy" id="2250578"/>
    <lineage>
        <taxon>Bacteria</taxon>
        <taxon>Bacillati</taxon>
        <taxon>Actinomycetota</taxon>
        <taxon>Actinomycetes</taxon>
        <taxon>Kitasatosporales</taxon>
        <taxon>Streptomycetaceae</taxon>
        <taxon>Streptomyces</taxon>
    </lineage>
</organism>
<feature type="compositionally biased region" description="Basic and acidic residues" evidence="1">
    <location>
        <begin position="18"/>
        <end position="33"/>
    </location>
</feature>
<dbReference type="AlphaFoldDB" id="A0A367EJV8"/>
<evidence type="ECO:0000259" key="2">
    <source>
        <dbReference type="PROSITE" id="PS50995"/>
    </source>
</evidence>
<dbReference type="GO" id="GO:0003700">
    <property type="term" value="F:DNA-binding transcription factor activity"/>
    <property type="evidence" value="ECO:0007669"/>
    <property type="project" value="InterPro"/>
</dbReference>
<dbReference type="Pfam" id="PF12802">
    <property type="entry name" value="MarR_2"/>
    <property type="match status" value="1"/>
</dbReference>
<dbReference type="InterPro" id="IPR036388">
    <property type="entry name" value="WH-like_DNA-bd_sf"/>
</dbReference>
<dbReference type="SMART" id="SM00347">
    <property type="entry name" value="HTH_MARR"/>
    <property type="match status" value="1"/>
</dbReference>
<feature type="domain" description="HTH marR-type" evidence="2">
    <location>
        <begin position="35"/>
        <end position="175"/>
    </location>
</feature>
<dbReference type="InterPro" id="IPR036390">
    <property type="entry name" value="WH_DNA-bd_sf"/>
</dbReference>
<evidence type="ECO:0000313" key="3">
    <source>
        <dbReference type="EMBL" id="RCG17480.1"/>
    </source>
</evidence>
<protein>
    <submittedName>
        <fullName evidence="3">MarR family transcriptional regulator</fullName>
    </submittedName>
</protein>
<dbReference type="InterPro" id="IPR039422">
    <property type="entry name" value="MarR/SlyA-like"/>
</dbReference>
<dbReference type="Proteomes" id="UP000253507">
    <property type="component" value="Unassembled WGS sequence"/>
</dbReference>
<dbReference type="PANTHER" id="PTHR33164">
    <property type="entry name" value="TRANSCRIPTIONAL REGULATOR, MARR FAMILY"/>
    <property type="match status" value="1"/>
</dbReference>
<evidence type="ECO:0000313" key="4">
    <source>
        <dbReference type="Proteomes" id="UP000253507"/>
    </source>
</evidence>
<name>A0A367EJV8_9ACTN</name>
<dbReference type="PANTHER" id="PTHR33164:SF57">
    <property type="entry name" value="MARR-FAMILY TRANSCRIPTIONAL REGULATOR"/>
    <property type="match status" value="1"/>
</dbReference>
<evidence type="ECO:0000256" key="1">
    <source>
        <dbReference type="SAM" id="MobiDB-lite"/>
    </source>
</evidence>
<keyword evidence="4" id="KW-1185">Reference proteome</keyword>
<dbReference type="PROSITE" id="PS50995">
    <property type="entry name" value="HTH_MARR_2"/>
    <property type="match status" value="1"/>
</dbReference>
<dbReference type="InterPro" id="IPR000835">
    <property type="entry name" value="HTH_MarR-typ"/>
</dbReference>
<dbReference type="EMBL" id="QOIM01000036">
    <property type="protein sequence ID" value="RCG17480.1"/>
    <property type="molecule type" value="Genomic_DNA"/>
</dbReference>
<feature type="region of interest" description="Disordered" evidence="1">
    <location>
        <begin position="1"/>
        <end position="33"/>
    </location>
</feature>
<accession>A0A367EJV8</accession>
<reference evidence="3 4" key="1">
    <citation type="submission" date="2018-06" db="EMBL/GenBank/DDBJ databases">
        <title>Streptomyces reniochalinae sp. nov. and Streptomyces diacarnus sp. nov. from marine sponges.</title>
        <authorList>
            <person name="Li L."/>
        </authorList>
    </citation>
    <scope>NUCLEOTIDE SEQUENCE [LARGE SCALE GENOMIC DNA]</scope>
    <source>
        <strain evidence="3 4">LHW50302</strain>
    </source>
</reference>
<dbReference type="RefSeq" id="WP_114016391.1">
    <property type="nucleotide sequence ID" value="NZ_QOIM01000036.1"/>
</dbReference>
<dbReference type="Gene3D" id="1.10.10.10">
    <property type="entry name" value="Winged helix-like DNA-binding domain superfamily/Winged helix DNA-binding domain"/>
    <property type="match status" value="1"/>
</dbReference>
<gene>
    <name evidence="3" type="ORF">DQ392_16525</name>
</gene>
<dbReference type="SUPFAM" id="SSF46785">
    <property type="entry name" value="Winged helix' DNA-binding domain"/>
    <property type="match status" value="1"/>
</dbReference>
<dbReference type="GO" id="GO:0006950">
    <property type="term" value="P:response to stress"/>
    <property type="evidence" value="ECO:0007669"/>
    <property type="project" value="TreeGrafter"/>
</dbReference>